<evidence type="ECO:0000313" key="1">
    <source>
        <dbReference type="EMBL" id="XCM37897.1"/>
    </source>
</evidence>
<protein>
    <recommendedName>
        <fullName evidence="2">Glutamine synthetase inactivating factor IF7</fullName>
    </recommendedName>
</protein>
<proteinExistence type="predicted"/>
<dbReference type="EMBL" id="CP159837">
    <property type="protein sequence ID" value="XCM37897.1"/>
    <property type="molecule type" value="Genomic_DNA"/>
</dbReference>
<reference evidence="1" key="1">
    <citation type="submission" date="2024-07" db="EMBL/GenBank/DDBJ databases">
        <authorList>
            <person name="Kim Y.J."/>
            <person name="Jeong J.Y."/>
        </authorList>
    </citation>
    <scope>NUCLEOTIDE SEQUENCE</scope>
    <source>
        <strain evidence="1">GIHE-MW2</strain>
    </source>
</reference>
<dbReference type="AlphaFoldDB" id="A0AAU8JFA4"/>
<accession>A0AAU8JFA4</accession>
<organism evidence="1">
    <name type="scientific">Planktothricoides raciborskii GIHE-MW2</name>
    <dbReference type="NCBI Taxonomy" id="2792601"/>
    <lineage>
        <taxon>Bacteria</taxon>
        <taxon>Bacillati</taxon>
        <taxon>Cyanobacteriota</taxon>
        <taxon>Cyanophyceae</taxon>
        <taxon>Oscillatoriophycideae</taxon>
        <taxon>Oscillatoriales</taxon>
        <taxon>Oscillatoriaceae</taxon>
        <taxon>Planktothricoides</taxon>
    </lineage>
</organism>
<sequence length="65" mass="7314">MSTEDQARDLMMRHHHTAKNRQQAMLARTNEEVGLDTTDDGCTTIQGQIRSDVRTSYDRSGASMS</sequence>
<gene>
    <name evidence="1" type="ORF">ABWT76_000704</name>
</gene>
<dbReference type="RefSeq" id="WP_054469260.1">
    <property type="nucleotide sequence ID" value="NZ_CP159837.1"/>
</dbReference>
<name>A0AAU8JFA4_9CYAN</name>
<evidence type="ECO:0008006" key="2">
    <source>
        <dbReference type="Google" id="ProtNLM"/>
    </source>
</evidence>